<dbReference type="InterPro" id="IPR013783">
    <property type="entry name" value="Ig-like_fold"/>
</dbReference>
<evidence type="ECO:0000259" key="13">
    <source>
        <dbReference type="PROSITE" id="PS50853"/>
    </source>
</evidence>
<gene>
    <name evidence="14" type="primary">il12rb2l</name>
</gene>
<dbReference type="InterPro" id="IPR036116">
    <property type="entry name" value="FN3_sf"/>
</dbReference>
<dbReference type="Pfam" id="PF00041">
    <property type="entry name" value="fn3"/>
    <property type="match status" value="1"/>
</dbReference>
<dbReference type="PROSITE" id="PS50853">
    <property type="entry name" value="FN3"/>
    <property type="match status" value="1"/>
</dbReference>
<feature type="region of interest" description="Disordered" evidence="10">
    <location>
        <begin position="668"/>
        <end position="694"/>
    </location>
</feature>
<dbReference type="SUPFAM" id="SSF49265">
    <property type="entry name" value="Fibronectin type III"/>
    <property type="match status" value="3"/>
</dbReference>
<comment type="similarity">
    <text evidence="2">Belongs to the type I cytokine receptor family. Type 2 subfamily.</text>
</comment>
<dbReference type="SMART" id="SM00060">
    <property type="entry name" value="FN3"/>
    <property type="match status" value="2"/>
</dbReference>
<keyword evidence="15" id="KW-1185">Reference proteome</keyword>
<dbReference type="Proteomes" id="UP000472265">
    <property type="component" value="Chromosome 23"/>
</dbReference>
<keyword evidence="7 11" id="KW-0472">Membrane</keyword>
<dbReference type="Gene3D" id="2.60.40.10">
    <property type="entry name" value="Immunoglobulins"/>
    <property type="match status" value="5"/>
</dbReference>
<feature type="compositionally biased region" description="Acidic residues" evidence="10">
    <location>
        <begin position="672"/>
        <end position="689"/>
    </location>
</feature>
<evidence type="ECO:0000256" key="7">
    <source>
        <dbReference type="ARBA" id="ARBA00023136"/>
    </source>
</evidence>
<evidence type="ECO:0000256" key="8">
    <source>
        <dbReference type="ARBA" id="ARBA00023170"/>
    </source>
</evidence>
<reference evidence="14" key="2">
    <citation type="submission" date="2025-08" db="UniProtKB">
        <authorList>
            <consortium name="Ensembl"/>
        </authorList>
    </citation>
    <scope>IDENTIFICATION</scope>
</reference>
<feature type="domain" description="Fibronectin type-III" evidence="13">
    <location>
        <begin position="432"/>
        <end position="525"/>
    </location>
</feature>
<dbReference type="CDD" id="cd00063">
    <property type="entry name" value="FN3"/>
    <property type="match status" value="1"/>
</dbReference>
<dbReference type="AlphaFoldDB" id="A0A671WSH6"/>
<dbReference type="InterPro" id="IPR003961">
    <property type="entry name" value="FN3_dom"/>
</dbReference>
<keyword evidence="4 12" id="KW-0732">Signal</keyword>
<evidence type="ECO:0000256" key="11">
    <source>
        <dbReference type="SAM" id="Phobius"/>
    </source>
</evidence>
<evidence type="ECO:0000256" key="1">
    <source>
        <dbReference type="ARBA" id="ARBA00004479"/>
    </source>
</evidence>
<dbReference type="PANTHER" id="PTHR48423:SF1">
    <property type="entry name" value="INTERLEUKIN-27 RECEPTOR SUBUNIT ALPHA"/>
    <property type="match status" value="1"/>
</dbReference>
<dbReference type="Ensembl" id="ENSSAUT00010044091.1">
    <property type="protein sequence ID" value="ENSSAUP00010041880.1"/>
    <property type="gene ID" value="ENSSAUG00010017621.1"/>
</dbReference>
<name>A0A671WSH6_SPAAU</name>
<reference evidence="14" key="3">
    <citation type="submission" date="2025-09" db="UniProtKB">
        <authorList>
            <consortium name="Ensembl"/>
        </authorList>
    </citation>
    <scope>IDENTIFICATION</scope>
</reference>
<dbReference type="PANTHER" id="PTHR48423">
    <property type="entry name" value="INTERLEUKIN-27 RECEPTOR SUBUNIT ALPHA"/>
    <property type="match status" value="1"/>
</dbReference>
<evidence type="ECO:0000313" key="15">
    <source>
        <dbReference type="Proteomes" id="UP000472265"/>
    </source>
</evidence>
<organism evidence="14 15">
    <name type="scientific">Sparus aurata</name>
    <name type="common">Gilthead sea bream</name>
    <dbReference type="NCBI Taxonomy" id="8175"/>
    <lineage>
        <taxon>Eukaryota</taxon>
        <taxon>Metazoa</taxon>
        <taxon>Chordata</taxon>
        <taxon>Craniata</taxon>
        <taxon>Vertebrata</taxon>
        <taxon>Euteleostomi</taxon>
        <taxon>Actinopterygii</taxon>
        <taxon>Neopterygii</taxon>
        <taxon>Teleostei</taxon>
        <taxon>Neoteleostei</taxon>
        <taxon>Acanthomorphata</taxon>
        <taxon>Eupercaria</taxon>
        <taxon>Spariformes</taxon>
        <taxon>Sparidae</taxon>
        <taxon>Sparus</taxon>
    </lineage>
</organism>
<keyword evidence="9" id="KW-0325">Glycoprotein</keyword>
<dbReference type="OrthoDB" id="5989951at2759"/>
<accession>A0A671WSH6</accession>
<keyword evidence="3 11" id="KW-0812">Transmembrane</keyword>
<dbReference type="GO" id="GO:0005886">
    <property type="term" value="C:plasma membrane"/>
    <property type="evidence" value="ECO:0007669"/>
    <property type="project" value="UniProtKB-ARBA"/>
</dbReference>
<evidence type="ECO:0000256" key="10">
    <source>
        <dbReference type="SAM" id="MobiDB-lite"/>
    </source>
</evidence>
<comment type="subcellular location">
    <subcellularLocation>
        <location evidence="1">Membrane</location>
        <topology evidence="1">Single-pass type I membrane protein</topology>
    </subcellularLocation>
</comment>
<reference evidence="14" key="1">
    <citation type="submission" date="2021-04" db="EMBL/GenBank/DDBJ databases">
        <authorList>
            <consortium name="Wellcome Sanger Institute Data Sharing"/>
        </authorList>
    </citation>
    <scope>NUCLEOTIDE SEQUENCE [LARGE SCALE GENOMIC DNA]</scope>
</reference>
<feature type="signal peptide" evidence="12">
    <location>
        <begin position="1"/>
        <end position="22"/>
    </location>
</feature>
<feature type="transmembrane region" description="Helical" evidence="11">
    <location>
        <begin position="531"/>
        <end position="550"/>
    </location>
</feature>
<evidence type="ECO:0000256" key="9">
    <source>
        <dbReference type="ARBA" id="ARBA00023180"/>
    </source>
</evidence>
<keyword evidence="8" id="KW-0675">Receptor</keyword>
<proteinExistence type="inferred from homology"/>
<dbReference type="InterPro" id="IPR052672">
    <property type="entry name" value="Type1_Cytokine_Rcpt_Type2"/>
</dbReference>
<evidence type="ECO:0000256" key="2">
    <source>
        <dbReference type="ARBA" id="ARBA00008921"/>
    </source>
</evidence>
<protein>
    <submittedName>
        <fullName evidence="14">Interleukin-6 receptor subunit beta-like</fullName>
    </submittedName>
</protein>
<evidence type="ECO:0000256" key="3">
    <source>
        <dbReference type="ARBA" id="ARBA00022692"/>
    </source>
</evidence>
<keyword evidence="6 11" id="KW-1133">Transmembrane helix</keyword>
<dbReference type="GeneTree" id="ENSGT00940000155603"/>
<evidence type="ECO:0000256" key="12">
    <source>
        <dbReference type="SAM" id="SignalP"/>
    </source>
</evidence>
<sequence length="709" mass="79683">MATLKTGWLLSILLVNLPNCIALAVPPGPPATLSTPECYIPCDEKKCFVDIHCTLDQRQEPQIPTNYSLHWEPGNNSVVLSTRELHVISGTRLTGLIHREHFIYHGGLRVWVQAMNRHGSAKSEEVEFDTANIFKPPPPKVSYSHQEPFEIHWNSFCDQLDLNMGSCAVRHRTEADQVWVEEEEGFYGSYTFENRRPCTAYEFQVCCACTGLTSDWSDIERILAIETTPVGKLDVWVDCGIYPPIFDCFLTWKKLPVSQACGVILGYEVRLFYKNGTSAVVNGSIAERYGMLCDEVQCHFNSSLKDASSVSVSAYNAHGATVPSYLTLPVPGKEKNEQALHLKMNEENLTVSWNLPSQLSDTLKEYVVQYKQAGSPLGQAFDWVKVNKSQTAAFFKGQFKNYKPYQVSLFEVLHNGKVHYLLSAIGYSLQRIPSKLPSFAVPFIATTHVNLRWDPGPLSKQDGLILYYQIGLDGQNVYNVSASHRNFTLQHLSPGQKYGVWIRAVSAIGTGENATLTFETKHGEEFANYPVLWVIPCLFGICFLIGLSACRGNKVCSMVPLFYCDKVPDPRNSHIFREMKQQINDPLTWICIPIHEPHPKISLLEVVEIQPGASKSSLEETSDTDGLIRPVVGEGSSQMDCQDDQMKDGITKECPRTNHKYGREAYSKMVDSDEERDEEDCWNSSEEEQGTSGYEKHFMPTVSEILAVL</sequence>
<feature type="chain" id="PRO_5025580250" evidence="12">
    <location>
        <begin position="23"/>
        <end position="709"/>
    </location>
</feature>
<keyword evidence="5" id="KW-0677">Repeat</keyword>
<dbReference type="InParanoid" id="A0A671WSH6"/>
<evidence type="ECO:0000256" key="6">
    <source>
        <dbReference type="ARBA" id="ARBA00022989"/>
    </source>
</evidence>
<evidence type="ECO:0000313" key="14">
    <source>
        <dbReference type="Ensembl" id="ENSSAUP00010041880.1"/>
    </source>
</evidence>
<evidence type="ECO:0000256" key="5">
    <source>
        <dbReference type="ARBA" id="ARBA00022737"/>
    </source>
</evidence>
<dbReference type="OMA" id="MDCQDDQ"/>
<evidence type="ECO:0000256" key="4">
    <source>
        <dbReference type="ARBA" id="ARBA00022729"/>
    </source>
</evidence>